<keyword evidence="1" id="KW-0206">Cytoskeleton</keyword>
<dbReference type="InterPro" id="IPR013783">
    <property type="entry name" value="Ig-like_fold"/>
</dbReference>
<sequence>MADPSASRRQTMITSNLIDALMDQAEKPTFQMETEPNAKICFRARDLTAQWNFTTLRLTNTSKVLQTFKTWCTSSEIFRVNPPHGYIDPGETITLKVLAACKTVPDNYRHFLIIHHMPVDNRHTPAWQVWRNAPKPQSKKIILCNFENDAPLSELEPSSAAVTASVMRPPTEISGRTLRNRPGEPRFRMKLKPADSICFCAKDLTAQPNIIQMTITNTTEVLQTFKIKCTSNDIFRLNPPFGYIRPDEMVVIKVTAKCKTVPENDCHHITFQHMPAEDRKKRARDLWNSTAKPQGLKRIVCIFQDNDDIPFSFTETEPTERER</sequence>
<dbReference type="Gene3D" id="2.60.40.10">
    <property type="entry name" value="Immunoglobulins"/>
    <property type="match status" value="2"/>
</dbReference>
<evidence type="ECO:0000313" key="3">
    <source>
        <dbReference type="EMBL" id="KAK0416448.1"/>
    </source>
</evidence>
<keyword evidence="4" id="KW-1185">Reference proteome</keyword>
<feature type="domain" description="MSP" evidence="2">
    <location>
        <begin position="31"/>
        <end position="148"/>
    </location>
</feature>
<dbReference type="Proteomes" id="UP001175271">
    <property type="component" value="Unassembled WGS sequence"/>
</dbReference>
<feature type="domain" description="MSP" evidence="2">
    <location>
        <begin position="188"/>
        <end position="305"/>
    </location>
</feature>
<evidence type="ECO:0000256" key="1">
    <source>
        <dbReference type="RuleBase" id="RU003425"/>
    </source>
</evidence>
<dbReference type="InterPro" id="IPR008962">
    <property type="entry name" value="PapD-like_sf"/>
</dbReference>
<dbReference type="Pfam" id="PF00635">
    <property type="entry name" value="Motile_Sperm"/>
    <property type="match status" value="2"/>
</dbReference>
<proteinExistence type="predicted"/>
<protein>
    <recommendedName>
        <fullName evidence="1">Major sperm protein</fullName>
    </recommendedName>
</protein>
<dbReference type="InterPro" id="IPR000535">
    <property type="entry name" value="MSP_dom"/>
</dbReference>
<dbReference type="EMBL" id="JAUCMV010000002">
    <property type="protein sequence ID" value="KAK0416448.1"/>
    <property type="molecule type" value="Genomic_DNA"/>
</dbReference>
<dbReference type="AlphaFoldDB" id="A0AA39M0L4"/>
<comment type="caution">
    <text evidence="3">The sequence shown here is derived from an EMBL/GenBank/DDBJ whole genome shotgun (WGS) entry which is preliminary data.</text>
</comment>
<evidence type="ECO:0000313" key="4">
    <source>
        <dbReference type="Proteomes" id="UP001175271"/>
    </source>
</evidence>
<gene>
    <name evidence="3" type="ORF">QR680_012492</name>
</gene>
<comment type="function">
    <text evidence="1">Central component in molecular interactions underlying sperm crawling. Forms an extensive filament system that extends from sperm villipoda, along the leading edge of the pseudopod.</text>
</comment>
<dbReference type="PANTHER" id="PTHR21513">
    <property type="entry name" value="MAJOR SPERM PROTEIN"/>
    <property type="match status" value="1"/>
</dbReference>
<keyword evidence="1" id="KW-0963">Cytoplasm</keyword>
<accession>A0AA39M0L4</accession>
<dbReference type="PROSITE" id="PS50202">
    <property type="entry name" value="MSP"/>
    <property type="match status" value="2"/>
</dbReference>
<dbReference type="SUPFAM" id="SSF49354">
    <property type="entry name" value="PapD-like"/>
    <property type="match status" value="2"/>
</dbReference>
<reference evidence="3" key="1">
    <citation type="submission" date="2023-06" db="EMBL/GenBank/DDBJ databases">
        <title>Genomic analysis of the entomopathogenic nematode Steinernema hermaphroditum.</title>
        <authorList>
            <person name="Schwarz E.M."/>
            <person name="Heppert J.K."/>
            <person name="Baniya A."/>
            <person name="Schwartz H.T."/>
            <person name="Tan C.-H."/>
            <person name="Antoshechkin I."/>
            <person name="Sternberg P.W."/>
            <person name="Goodrich-Blair H."/>
            <person name="Dillman A.R."/>
        </authorList>
    </citation>
    <scope>NUCLEOTIDE SEQUENCE</scope>
    <source>
        <strain evidence="3">PS9179</strain>
        <tissue evidence="3">Whole animal</tissue>
    </source>
</reference>
<dbReference type="PANTHER" id="PTHR21513:SF19">
    <property type="entry name" value="MAJOR SPERM PROTEIN"/>
    <property type="match status" value="1"/>
</dbReference>
<organism evidence="3 4">
    <name type="scientific">Steinernema hermaphroditum</name>
    <dbReference type="NCBI Taxonomy" id="289476"/>
    <lineage>
        <taxon>Eukaryota</taxon>
        <taxon>Metazoa</taxon>
        <taxon>Ecdysozoa</taxon>
        <taxon>Nematoda</taxon>
        <taxon>Chromadorea</taxon>
        <taxon>Rhabditida</taxon>
        <taxon>Tylenchina</taxon>
        <taxon>Panagrolaimomorpha</taxon>
        <taxon>Strongyloidoidea</taxon>
        <taxon>Steinernematidae</taxon>
        <taxon>Steinernema</taxon>
    </lineage>
</organism>
<name>A0AA39M0L4_9BILA</name>
<evidence type="ECO:0000259" key="2">
    <source>
        <dbReference type="PROSITE" id="PS50202"/>
    </source>
</evidence>